<dbReference type="InterPro" id="IPR050712">
    <property type="entry name" value="NAD(P)H-dep_reductase"/>
</dbReference>
<dbReference type="GO" id="GO:0010181">
    <property type="term" value="F:FMN binding"/>
    <property type="evidence" value="ECO:0007669"/>
    <property type="project" value="TreeGrafter"/>
</dbReference>
<dbReference type="RefSeq" id="WP_168880942.1">
    <property type="nucleotide sequence ID" value="NZ_JABAIL010000001.1"/>
</dbReference>
<sequence>MKKLVVFGASSSKASINEQLAVWAAQQVEDAEVKVLKLSDYEMPIYSIDKEVASGIPQEAKDFIEEINNADGVVISFAEHNGNFTAAYKNIFDWASRATRSVYNDKPVFVMATSPGPRGGLGVLGIASASLPYAGAKVTGNFSLPTFQDNFSEGITNEELKEKFESSFSLFKDVLNETTVKA</sequence>
<evidence type="ECO:0000313" key="2">
    <source>
        <dbReference type="EMBL" id="NLR90234.1"/>
    </source>
</evidence>
<dbReference type="GO" id="GO:0005829">
    <property type="term" value="C:cytosol"/>
    <property type="evidence" value="ECO:0007669"/>
    <property type="project" value="TreeGrafter"/>
</dbReference>
<evidence type="ECO:0000259" key="1">
    <source>
        <dbReference type="Pfam" id="PF03358"/>
    </source>
</evidence>
<dbReference type="GO" id="GO:0016491">
    <property type="term" value="F:oxidoreductase activity"/>
    <property type="evidence" value="ECO:0007669"/>
    <property type="project" value="InterPro"/>
</dbReference>
<dbReference type="InterPro" id="IPR005025">
    <property type="entry name" value="FMN_Rdtase-like_dom"/>
</dbReference>
<reference evidence="2 3" key="1">
    <citation type="submission" date="2020-04" db="EMBL/GenBank/DDBJ databases">
        <title>Flammeovirga sp. SR4, a novel species isolated from seawater.</title>
        <authorList>
            <person name="Wang X."/>
        </authorList>
    </citation>
    <scope>NUCLEOTIDE SEQUENCE [LARGE SCALE GENOMIC DNA]</scope>
    <source>
        <strain evidence="2 3">SR4</strain>
    </source>
</reference>
<name>A0A7X8SHB9_9BACT</name>
<keyword evidence="3" id="KW-1185">Reference proteome</keyword>
<comment type="caution">
    <text evidence="2">The sequence shown here is derived from an EMBL/GenBank/DDBJ whole genome shotgun (WGS) entry which is preliminary data.</text>
</comment>
<dbReference type="PANTHER" id="PTHR30543:SF21">
    <property type="entry name" value="NAD(P)H-DEPENDENT FMN REDUCTASE LOT6"/>
    <property type="match status" value="1"/>
</dbReference>
<accession>A0A7X8SHB9</accession>
<proteinExistence type="predicted"/>
<dbReference type="Pfam" id="PF03358">
    <property type="entry name" value="FMN_red"/>
    <property type="match status" value="1"/>
</dbReference>
<dbReference type="EMBL" id="JABAIL010000001">
    <property type="protein sequence ID" value="NLR90234.1"/>
    <property type="molecule type" value="Genomic_DNA"/>
</dbReference>
<dbReference type="Gene3D" id="3.40.50.360">
    <property type="match status" value="1"/>
</dbReference>
<organism evidence="2 3">
    <name type="scientific">Flammeovirga agarivorans</name>
    <dbReference type="NCBI Taxonomy" id="2726742"/>
    <lineage>
        <taxon>Bacteria</taxon>
        <taxon>Pseudomonadati</taxon>
        <taxon>Bacteroidota</taxon>
        <taxon>Cytophagia</taxon>
        <taxon>Cytophagales</taxon>
        <taxon>Flammeovirgaceae</taxon>
        <taxon>Flammeovirga</taxon>
    </lineage>
</organism>
<dbReference type="SUPFAM" id="SSF52218">
    <property type="entry name" value="Flavoproteins"/>
    <property type="match status" value="1"/>
</dbReference>
<evidence type="ECO:0000313" key="3">
    <source>
        <dbReference type="Proteomes" id="UP000585050"/>
    </source>
</evidence>
<feature type="domain" description="NADPH-dependent FMN reductase-like" evidence="1">
    <location>
        <begin position="3"/>
        <end position="141"/>
    </location>
</feature>
<dbReference type="PANTHER" id="PTHR30543">
    <property type="entry name" value="CHROMATE REDUCTASE"/>
    <property type="match status" value="1"/>
</dbReference>
<protein>
    <submittedName>
        <fullName evidence="2">NAD(P)H-dependent oxidoreductase</fullName>
    </submittedName>
</protein>
<dbReference type="InterPro" id="IPR029039">
    <property type="entry name" value="Flavoprotein-like_sf"/>
</dbReference>
<dbReference type="AlphaFoldDB" id="A0A7X8SHB9"/>
<gene>
    <name evidence="2" type="ORF">HGP29_03405</name>
</gene>
<dbReference type="Proteomes" id="UP000585050">
    <property type="component" value="Unassembled WGS sequence"/>
</dbReference>